<dbReference type="PANTHER" id="PTHR13349">
    <property type="entry name" value="TRANSLATION MACHINERY-ASSOCIATED PROTEIN 16"/>
    <property type="match status" value="1"/>
</dbReference>
<comment type="caution">
    <text evidence="3">The sequence shown here is derived from an EMBL/GenBank/DDBJ whole genome shotgun (WGS) entry which is preliminary data.</text>
</comment>
<proteinExistence type="inferred from homology"/>
<evidence type="ECO:0000313" key="3">
    <source>
        <dbReference type="EMBL" id="KAG2391806.1"/>
    </source>
</evidence>
<dbReference type="Pfam" id="PF11176">
    <property type="entry name" value="Tma16"/>
    <property type="match status" value="1"/>
</dbReference>
<dbReference type="Gene3D" id="1.20.1440.170">
    <property type="entry name" value="Translation machinery-associated protein 16-like"/>
    <property type="match status" value="1"/>
</dbReference>
<feature type="region of interest" description="Disordered" evidence="2">
    <location>
        <begin position="142"/>
        <end position="164"/>
    </location>
</feature>
<dbReference type="PANTHER" id="PTHR13349:SF2">
    <property type="entry name" value="TRANSLATION MACHINERY-ASSOCIATED PROTEIN 16"/>
    <property type="match status" value="1"/>
</dbReference>
<feature type="compositionally biased region" description="Basic residues" evidence="2">
    <location>
        <begin position="23"/>
        <end position="32"/>
    </location>
</feature>
<evidence type="ECO:0000313" key="4">
    <source>
        <dbReference type="Proteomes" id="UP000816034"/>
    </source>
</evidence>
<keyword evidence="4" id="KW-1185">Reference proteome</keyword>
<organism evidence="3 4">
    <name type="scientific">Naegleria lovaniensis</name>
    <name type="common">Amoeba</name>
    <dbReference type="NCBI Taxonomy" id="51637"/>
    <lineage>
        <taxon>Eukaryota</taxon>
        <taxon>Discoba</taxon>
        <taxon>Heterolobosea</taxon>
        <taxon>Tetramitia</taxon>
        <taxon>Eutetramitia</taxon>
        <taxon>Vahlkampfiidae</taxon>
        <taxon>Naegleria</taxon>
    </lineage>
</organism>
<dbReference type="InterPro" id="IPR021346">
    <property type="entry name" value="Tma16"/>
</dbReference>
<dbReference type="GeneID" id="68105744"/>
<evidence type="ECO:0000256" key="2">
    <source>
        <dbReference type="SAM" id="MobiDB-lite"/>
    </source>
</evidence>
<dbReference type="InterPro" id="IPR038356">
    <property type="entry name" value="Tma16_sf"/>
</dbReference>
<dbReference type="GO" id="GO:0005634">
    <property type="term" value="C:nucleus"/>
    <property type="evidence" value="ECO:0007669"/>
    <property type="project" value="TreeGrafter"/>
</dbReference>
<accession>A0AA88KPS9</accession>
<dbReference type="AlphaFoldDB" id="A0AA88KPS9"/>
<name>A0AA88KPS9_NAELO</name>
<feature type="compositionally biased region" description="Polar residues" evidence="2">
    <location>
        <begin position="151"/>
        <end position="164"/>
    </location>
</feature>
<reference evidence="3 4" key="1">
    <citation type="journal article" date="2018" name="BMC Genomics">
        <title>The genome of Naegleria lovaniensis, the basis for a comparative approach to unravel pathogenicity factors of the human pathogenic amoeba N. fowleri.</title>
        <authorList>
            <person name="Liechti N."/>
            <person name="Schurch N."/>
            <person name="Bruggmann R."/>
            <person name="Wittwer M."/>
        </authorList>
    </citation>
    <scope>NUCLEOTIDE SEQUENCE [LARGE SCALE GENOMIC DNA]</scope>
    <source>
        <strain evidence="3 4">ATCC 30569</strain>
    </source>
</reference>
<feature type="region of interest" description="Disordered" evidence="2">
    <location>
        <begin position="1"/>
        <end position="39"/>
    </location>
</feature>
<sequence>MTKGNSQKAVHPKSRKALEMKKQGLHKIKKKEQKQIRENKMTPTWKRYKFIHDQIFGEDIRVKKTHCSEEEIHELIEKYLKHADDEFDKKHPKLTPNLRLQKEAHRALYTSGSGLELPDLTNPDAFGKFRIWNKEKESMIGIPSKSFRKPTVSTDASSSNEMQK</sequence>
<evidence type="ECO:0000256" key="1">
    <source>
        <dbReference type="ARBA" id="ARBA00034127"/>
    </source>
</evidence>
<dbReference type="Proteomes" id="UP000816034">
    <property type="component" value="Unassembled WGS sequence"/>
</dbReference>
<protein>
    <submittedName>
        <fullName evidence="3">Uncharacterized protein</fullName>
    </submittedName>
</protein>
<dbReference type="EMBL" id="PYSW02000006">
    <property type="protein sequence ID" value="KAG2391806.1"/>
    <property type="molecule type" value="Genomic_DNA"/>
</dbReference>
<gene>
    <name evidence="3" type="ORF">C9374_013291</name>
</gene>
<dbReference type="RefSeq" id="XP_044553700.1">
    <property type="nucleotide sequence ID" value="XM_044689151.1"/>
</dbReference>
<comment type="similarity">
    <text evidence="1">Belongs to the TMA16 family.</text>
</comment>